<evidence type="ECO:0000313" key="6">
    <source>
        <dbReference type="Proteomes" id="UP001151760"/>
    </source>
</evidence>
<comment type="caution">
    <text evidence="5">The sequence shown here is derived from an EMBL/GenBank/DDBJ whole genome shotgun (WGS) entry which is preliminary data.</text>
</comment>
<organism evidence="5 6">
    <name type="scientific">Tanacetum coccineum</name>
    <dbReference type="NCBI Taxonomy" id="301880"/>
    <lineage>
        <taxon>Eukaryota</taxon>
        <taxon>Viridiplantae</taxon>
        <taxon>Streptophyta</taxon>
        <taxon>Embryophyta</taxon>
        <taxon>Tracheophyta</taxon>
        <taxon>Spermatophyta</taxon>
        <taxon>Magnoliopsida</taxon>
        <taxon>eudicotyledons</taxon>
        <taxon>Gunneridae</taxon>
        <taxon>Pentapetalae</taxon>
        <taxon>asterids</taxon>
        <taxon>campanulids</taxon>
        <taxon>Asterales</taxon>
        <taxon>Asteraceae</taxon>
        <taxon>Asteroideae</taxon>
        <taxon>Anthemideae</taxon>
        <taxon>Anthemidinae</taxon>
        <taxon>Tanacetum</taxon>
    </lineage>
</organism>
<evidence type="ECO:0000256" key="1">
    <source>
        <dbReference type="ARBA" id="ARBA00022723"/>
    </source>
</evidence>
<reference evidence="5" key="1">
    <citation type="journal article" date="2022" name="Int. J. Mol. Sci.">
        <title>Draft Genome of Tanacetum Coccineum: Genomic Comparison of Closely Related Tanacetum-Family Plants.</title>
        <authorList>
            <person name="Yamashiro T."/>
            <person name="Shiraishi A."/>
            <person name="Nakayama K."/>
            <person name="Satake H."/>
        </authorList>
    </citation>
    <scope>NUCLEOTIDE SEQUENCE</scope>
</reference>
<dbReference type="PANTHER" id="PTHR42648">
    <property type="entry name" value="TRANSPOSASE, PUTATIVE-RELATED"/>
    <property type="match status" value="1"/>
</dbReference>
<feature type="domain" description="Integrase catalytic" evidence="4">
    <location>
        <begin position="206"/>
        <end position="373"/>
    </location>
</feature>
<sequence>MGMIATGMSKTQMGKGCSSINKGEYAIDDWKHIIVHGINLEVTIDAVETFLEPIFDDLSHTKDENLKLLVILWRHLWYGFEVWKRIKLTDSGYGDLFMENITIKRVFYSIERLNHNLFFVGQFCDADLEVAFQKSTCYIRDLKGNDLLTSSRGTNLYSITLQDTSTPNHIFLMAKATSSQAWLWNRRLSHLNFNSINLLSKNDIVIGLRKLKFIKDHLCSSCELGKSKRKSFHTKTTPNSKRRYTWTHFLRSKDETSEVLIDFLRFVQRGLHAQIRSVQTDRGTEFLNKTLHAYFAQEGIEHQTSVARTPEQNGIVERRNRTLVEAARTMLSAAKVPLYFWVEAIVTTCFTQNCSLVIPRHEKTPYHIINGWKPSVKFFHIFGSLCYIVRDGENLDKMKEKGDACIFVGYSTQSRAYRVYNKRTKVIVETIHVNFDELPQMASNHVTAKTVTLSNKLDLLFSLMFDELLNETTPIVSKSSAVTATDAPNKRQQQHTTPFTSTTFAADTPPLNIQTTLETTSQAPTQVPTVTTNENIIQVETNKEYAQVDEDEFMLTHRPLEQVTGNPSQSIRTRRQLDTNGEMYMFALTEELHQFDRLDVWELVDRPLYKNVINMKWIWKNKRDEENTVIHNKARLVAKGYAQKEGIDLEDSFAPVPHLEAVRLFVAYAAHKSFPVYQMDVKTAFLYWPLKE</sequence>
<reference evidence="5" key="2">
    <citation type="submission" date="2022-01" db="EMBL/GenBank/DDBJ databases">
        <authorList>
            <person name="Yamashiro T."/>
            <person name="Shiraishi A."/>
            <person name="Satake H."/>
            <person name="Nakayama K."/>
        </authorList>
    </citation>
    <scope>NUCLEOTIDE SEQUENCE</scope>
</reference>
<dbReference type="EMBL" id="BQNB010013224">
    <property type="protein sequence ID" value="GJT13369.1"/>
    <property type="molecule type" value="Genomic_DNA"/>
</dbReference>
<dbReference type="InterPro" id="IPR057670">
    <property type="entry name" value="SH3_retrovirus"/>
</dbReference>
<gene>
    <name evidence="5" type="ORF">Tco_0860411</name>
</gene>
<evidence type="ECO:0000256" key="3">
    <source>
        <dbReference type="SAM" id="MobiDB-lite"/>
    </source>
</evidence>
<dbReference type="Proteomes" id="UP001151760">
    <property type="component" value="Unassembled WGS sequence"/>
</dbReference>
<keyword evidence="6" id="KW-1185">Reference proteome</keyword>
<dbReference type="SUPFAM" id="SSF53098">
    <property type="entry name" value="Ribonuclease H-like"/>
    <property type="match status" value="1"/>
</dbReference>
<proteinExistence type="predicted"/>
<keyword evidence="1" id="KW-0479">Metal-binding</keyword>
<dbReference type="Pfam" id="PF07727">
    <property type="entry name" value="RVT_2"/>
    <property type="match status" value="1"/>
</dbReference>
<accession>A0ABQ5BGL9</accession>
<name>A0ABQ5BGL9_9ASTR</name>
<dbReference type="InterPro" id="IPR025724">
    <property type="entry name" value="GAG-pre-integrase_dom"/>
</dbReference>
<dbReference type="InterPro" id="IPR012337">
    <property type="entry name" value="RNaseH-like_sf"/>
</dbReference>
<dbReference type="PANTHER" id="PTHR42648:SF18">
    <property type="entry name" value="RETROTRANSPOSON, UNCLASSIFIED-LIKE PROTEIN"/>
    <property type="match status" value="1"/>
</dbReference>
<dbReference type="Pfam" id="PF13976">
    <property type="entry name" value="gag_pre-integrs"/>
    <property type="match status" value="1"/>
</dbReference>
<keyword evidence="2" id="KW-0378">Hydrolase</keyword>
<dbReference type="InterPro" id="IPR001584">
    <property type="entry name" value="Integrase_cat-core"/>
</dbReference>
<dbReference type="InterPro" id="IPR013103">
    <property type="entry name" value="RVT_2"/>
</dbReference>
<protein>
    <recommendedName>
        <fullName evidence="4">Integrase catalytic domain-containing protein</fullName>
    </recommendedName>
</protein>
<evidence type="ECO:0000313" key="5">
    <source>
        <dbReference type="EMBL" id="GJT13369.1"/>
    </source>
</evidence>
<dbReference type="InterPro" id="IPR039537">
    <property type="entry name" value="Retrotran_Ty1/copia-like"/>
</dbReference>
<dbReference type="InterPro" id="IPR036397">
    <property type="entry name" value="RNaseH_sf"/>
</dbReference>
<feature type="region of interest" description="Disordered" evidence="3">
    <location>
        <begin position="481"/>
        <end position="505"/>
    </location>
</feature>
<dbReference type="Gene3D" id="3.30.420.10">
    <property type="entry name" value="Ribonuclease H-like superfamily/Ribonuclease H"/>
    <property type="match status" value="1"/>
</dbReference>
<dbReference type="Pfam" id="PF25597">
    <property type="entry name" value="SH3_retrovirus"/>
    <property type="match status" value="1"/>
</dbReference>
<evidence type="ECO:0000256" key="2">
    <source>
        <dbReference type="ARBA" id="ARBA00022801"/>
    </source>
</evidence>
<feature type="compositionally biased region" description="Polar residues" evidence="3">
    <location>
        <begin position="490"/>
        <end position="505"/>
    </location>
</feature>
<dbReference type="PROSITE" id="PS50994">
    <property type="entry name" value="INTEGRASE"/>
    <property type="match status" value="1"/>
</dbReference>
<evidence type="ECO:0000259" key="4">
    <source>
        <dbReference type="PROSITE" id="PS50994"/>
    </source>
</evidence>